<reference evidence="3" key="2">
    <citation type="journal article" date="2023" name="IMA Fungus">
        <title>Comparative genomic study of the Penicillium genus elucidates a diverse pangenome and 15 lateral gene transfer events.</title>
        <authorList>
            <person name="Petersen C."/>
            <person name="Sorensen T."/>
            <person name="Nielsen M.R."/>
            <person name="Sondergaard T.E."/>
            <person name="Sorensen J.L."/>
            <person name="Fitzpatrick D.A."/>
            <person name="Frisvad J.C."/>
            <person name="Nielsen K.L."/>
        </authorList>
    </citation>
    <scope>NUCLEOTIDE SEQUENCE</scope>
    <source>
        <strain evidence="3">IBT 16125</strain>
    </source>
</reference>
<keyword evidence="4" id="KW-1185">Reference proteome</keyword>
<organism evidence="3 4">
    <name type="scientific">Penicillium daleae</name>
    <dbReference type="NCBI Taxonomy" id="63821"/>
    <lineage>
        <taxon>Eukaryota</taxon>
        <taxon>Fungi</taxon>
        <taxon>Dikarya</taxon>
        <taxon>Ascomycota</taxon>
        <taxon>Pezizomycotina</taxon>
        <taxon>Eurotiomycetes</taxon>
        <taxon>Eurotiomycetidae</taxon>
        <taxon>Eurotiales</taxon>
        <taxon>Aspergillaceae</taxon>
        <taxon>Penicillium</taxon>
    </lineage>
</organism>
<feature type="compositionally biased region" description="Polar residues" evidence="2">
    <location>
        <begin position="171"/>
        <end position="193"/>
    </location>
</feature>
<feature type="region of interest" description="Disordered" evidence="2">
    <location>
        <begin position="1"/>
        <end position="22"/>
    </location>
</feature>
<feature type="region of interest" description="Disordered" evidence="2">
    <location>
        <begin position="142"/>
        <end position="233"/>
    </location>
</feature>
<sequence length="312" mass="34976">MSEDPSTPYNGPNMANGTVPDDQLRLEAARKRLKIDRATSETECPLDAQIRRMTKELEELKKQRQVAELQEQIWAEQQLLEASRHRLSIAAASASPKNSPAPTTAPAIIYSPQTAVVSQLVAVQQIQHPKPPVQASIVQAPSTPASMKGKENNTPTQVQPFRVPAVGDDSGMTTSTFTQRPIAVSTSAPENPSQQQQKEQNTHQQTAQQQQQQQRPWFDRPRTPDAPADSTLLQLPPYQGLTREEYTNFISTLEAHFTKAPQYYSKDVEYRKVKIGLEHLIPALRDAWYALLLTATPGRISAYIFSRRWCKI</sequence>
<protein>
    <submittedName>
        <fullName evidence="3">Uncharacterized protein</fullName>
    </submittedName>
</protein>
<feature type="coiled-coil region" evidence="1">
    <location>
        <begin position="50"/>
        <end position="77"/>
    </location>
</feature>
<dbReference type="Proteomes" id="UP001213681">
    <property type="component" value="Unassembled WGS sequence"/>
</dbReference>
<dbReference type="GeneID" id="81602622"/>
<dbReference type="RefSeq" id="XP_056761228.1">
    <property type="nucleotide sequence ID" value="XM_056912379.1"/>
</dbReference>
<reference evidence="3" key="1">
    <citation type="submission" date="2022-12" db="EMBL/GenBank/DDBJ databases">
        <authorList>
            <person name="Petersen C."/>
        </authorList>
    </citation>
    <scope>NUCLEOTIDE SEQUENCE</scope>
    <source>
        <strain evidence="3">IBT 16125</strain>
    </source>
</reference>
<evidence type="ECO:0000313" key="4">
    <source>
        <dbReference type="Proteomes" id="UP001213681"/>
    </source>
</evidence>
<evidence type="ECO:0000313" key="3">
    <source>
        <dbReference type="EMBL" id="KAJ5437999.1"/>
    </source>
</evidence>
<comment type="caution">
    <text evidence="3">The sequence shown here is derived from an EMBL/GenBank/DDBJ whole genome shotgun (WGS) entry which is preliminary data.</text>
</comment>
<feature type="compositionally biased region" description="Polar residues" evidence="2">
    <location>
        <begin position="1"/>
        <end position="16"/>
    </location>
</feature>
<feature type="compositionally biased region" description="Low complexity" evidence="2">
    <location>
        <begin position="194"/>
        <end position="214"/>
    </location>
</feature>
<evidence type="ECO:0000256" key="1">
    <source>
        <dbReference type="SAM" id="Coils"/>
    </source>
</evidence>
<keyword evidence="1" id="KW-0175">Coiled coil</keyword>
<dbReference type="AlphaFoldDB" id="A0AAD6FYH3"/>
<accession>A0AAD6FYH3</accession>
<gene>
    <name evidence="3" type="ORF">N7458_008997</name>
</gene>
<evidence type="ECO:0000256" key="2">
    <source>
        <dbReference type="SAM" id="MobiDB-lite"/>
    </source>
</evidence>
<proteinExistence type="predicted"/>
<dbReference type="EMBL" id="JAPVEA010000008">
    <property type="protein sequence ID" value="KAJ5437999.1"/>
    <property type="molecule type" value="Genomic_DNA"/>
</dbReference>
<name>A0AAD6FYH3_9EURO</name>